<dbReference type="PANTHER" id="PTHR43547:SF10">
    <property type="entry name" value="SENSOR HISTIDINE KINASE DCUS"/>
    <property type="match status" value="1"/>
</dbReference>
<comment type="caution">
    <text evidence="16">The sequence shown here is derived from an EMBL/GenBank/DDBJ whole genome shotgun (WGS) entry which is preliminary data.</text>
</comment>
<keyword evidence="6" id="KW-0808">Transferase</keyword>
<keyword evidence="12" id="KW-0902">Two-component regulatory system</keyword>
<dbReference type="SUPFAM" id="SSF55890">
    <property type="entry name" value="Sporulation response regulatory protein Spo0B"/>
    <property type="match status" value="1"/>
</dbReference>
<keyword evidence="7 14" id="KW-0812">Transmembrane</keyword>
<sequence>MNMLSFIQKLPIKWKITALSFGIVAFSLVMLGIVLLGYASDMKEDELRQQAIVSGQTVAQDADVQQALSTGADRDVVQRIAEQTRMINDNDYIVVLNMNRVRLSHPITQRIGTLYVEDDADAAFSEHLYTNKASHESGVTVRSFVPVIDDDREQVGVVVAGNVLPTLWELMYDFRHAAYLVALMIAVFGAWGSWMLAHHIKKQTFDMEPEELARVLMERKATFNAIHEGVIAIDGAERITVANEVAREMLNIQGNPEGKKVHHVLPDTRLPEIVQHEEAVYQKEIYIQNRLVLSNRIPIKMNGKTAGAVAIFQDKSEVDHLARELTGVQSFVDALRVQNHEYSNKMHTIAGLIQMDESKKALDYIFEVTSEENERTHLLKQRIHDDSITGLLLGKMNRGKELGYEVVLDSRCFFEQCPEGMTTHDVAVILGNLIDNSFDALESVERDDQRVNVLLFQDEYELVIEVSDTGSGIPEKVRNCLFERGVTTKGSEKERGIGMFLIQSIVERIDGHVEVHSELYEGTEITVVLPMGRGGYHEQSSIS</sequence>
<dbReference type="PANTHER" id="PTHR43547">
    <property type="entry name" value="TWO-COMPONENT HISTIDINE KINASE"/>
    <property type="match status" value="1"/>
</dbReference>
<dbReference type="InterPro" id="IPR033463">
    <property type="entry name" value="sCache_3"/>
</dbReference>
<evidence type="ECO:0000256" key="3">
    <source>
        <dbReference type="ARBA" id="ARBA00012438"/>
    </source>
</evidence>
<dbReference type="PRINTS" id="PR00344">
    <property type="entry name" value="BCTRLSENSOR"/>
</dbReference>
<dbReference type="InterPro" id="IPR004358">
    <property type="entry name" value="Sig_transdc_His_kin-like_C"/>
</dbReference>
<evidence type="ECO:0000256" key="14">
    <source>
        <dbReference type="SAM" id="Phobius"/>
    </source>
</evidence>
<keyword evidence="11 14" id="KW-1133">Transmembrane helix</keyword>
<dbReference type="InterPro" id="IPR029151">
    <property type="entry name" value="Sensor-like_sf"/>
</dbReference>
<evidence type="ECO:0000256" key="5">
    <source>
        <dbReference type="ARBA" id="ARBA00022553"/>
    </source>
</evidence>
<evidence type="ECO:0000256" key="9">
    <source>
        <dbReference type="ARBA" id="ARBA00022777"/>
    </source>
</evidence>
<comment type="subcellular location">
    <subcellularLocation>
        <location evidence="2">Cell membrane</location>
        <topology evidence="2">Multi-pass membrane protein</topology>
    </subcellularLocation>
</comment>
<dbReference type="Pfam" id="PF14689">
    <property type="entry name" value="SPOB_a"/>
    <property type="match status" value="1"/>
</dbReference>
<keyword evidence="17" id="KW-1185">Reference proteome</keyword>
<evidence type="ECO:0000256" key="4">
    <source>
        <dbReference type="ARBA" id="ARBA00022475"/>
    </source>
</evidence>
<name>A0A2P8HLB0_9BACI</name>
<evidence type="ECO:0000256" key="6">
    <source>
        <dbReference type="ARBA" id="ARBA00022679"/>
    </source>
</evidence>
<accession>A0A2P8HLB0</accession>
<evidence type="ECO:0000259" key="15">
    <source>
        <dbReference type="PROSITE" id="PS50109"/>
    </source>
</evidence>
<evidence type="ECO:0000256" key="10">
    <source>
        <dbReference type="ARBA" id="ARBA00022840"/>
    </source>
</evidence>
<dbReference type="PROSITE" id="PS50109">
    <property type="entry name" value="HIS_KIN"/>
    <property type="match status" value="1"/>
</dbReference>
<evidence type="ECO:0000256" key="8">
    <source>
        <dbReference type="ARBA" id="ARBA00022741"/>
    </source>
</evidence>
<keyword evidence="10" id="KW-0067">ATP-binding</keyword>
<keyword evidence="5" id="KW-0597">Phosphoprotein</keyword>
<dbReference type="Proteomes" id="UP000242310">
    <property type="component" value="Unassembled WGS sequence"/>
</dbReference>
<dbReference type="SMART" id="SM00387">
    <property type="entry name" value="HATPase_c"/>
    <property type="match status" value="1"/>
</dbReference>
<dbReference type="InterPro" id="IPR039506">
    <property type="entry name" value="SPOB_a"/>
</dbReference>
<dbReference type="AlphaFoldDB" id="A0A2P8HLB0"/>
<gene>
    <name evidence="16" type="ORF">B0H94_105164</name>
</gene>
<dbReference type="InterPro" id="IPR036890">
    <property type="entry name" value="HATPase_C_sf"/>
</dbReference>
<dbReference type="Pfam" id="PF17203">
    <property type="entry name" value="sCache_3_2"/>
    <property type="match status" value="1"/>
</dbReference>
<feature type="transmembrane region" description="Helical" evidence="14">
    <location>
        <begin position="16"/>
        <end position="39"/>
    </location>
</feature>
<organism evidence="16 17">
    <name type="scientific">Salsuginibacillus halophilus</name>
    <dbReference type="NCBI Taxonomy" id="517424"/>
    <lineage>
        <taxon>Bacteria</taxon>
        <taxon>Bacillati</taxon>
        <taxon>Bacillota</taxon>
        <taxon>Bacilli</taxon>
        <taxon>Bacillales</taxon>
        <taxon>Bacillaceae</taxon>
        <taxon>Salsuginibacillus</taxon>
    </lineage>
</organism>
<reference evidence="16 17" key="1">
    <citation type="submission" date="2018-03" db="EMBL/GenBank/DDBJ databases">
        <title>Genomic Encyclopedia of Type Strains, Phase III (KMG-III): the genomes of soil and plant-associated and newly described type strains.</title>
        <authorList>
            <person name="Whitman W."/>
        </authorList>
    </citation>
    <scope>NUCLEOTIDE SEQUENCE [LARGE SCALE GENOMIC DNA]</scope>
    <source>
        <strain evidence="16 17">CGMCC 1.07653</strain>
    </source>
</reference>
<keyword evidence="8" id="KW-0547">Nucleotide-binding</keyword>
<evidence type="ECO:0000256" key="12">
    <source>
        <dbReference type="ARBA" id="ARBA00023012"/>
    </source>
</evidence>
<comment type="catalytic activity">
    <reaction evidence="1">
        <text>ATP + protein L-histidine = ADP + protein N-phospho-L-histidine.</text>
        <dbReference type="EC" id="2.7.13.3"/>
    </reaction>
</comment>
<dbReference type="SUPFAM" id="SSF55785">
    <property type="entry name" value="PYP-like sensor domain (PAS domain)"/>
    <property type="match status" value="1"/>
</dbReference>
<evidence type="ECO:0000256" key="7">
    <source>
        <dbReference type="ARBA" id="ARBA00022692"/>
    </source>
</evidence>
<dbReference type="InterPro" id="IPR016120">
    <property type="entry name" value="Sig_transdc_His_kin_SpoOB"/>
</dbReference>
<dbReference type="Gene3D" id="1.10.287.130">
    <property type="match status" value="1"/>
</dbReference>
<dbReference type="InterPro" id="IPR035965">
    <property type="entry name" value="PAS-like_dom_sf"/>
</dbReference>
<keyword evidence="9 16" id="KW-0418">Kinase</keyword>
<feature type="domain" description="Histidine kinase" evidence="15">
    <location>
        <begin position="429"/>
        <end position="533"/>
    </location>
</feature>
<dbReference type="InterPro" id="IPR003594">
    <property type="entry name" value="HATPase_dom"/>
</dbReference>
<dbReference type="EMBL" id="PYAV01000005">
    <property type="protein sequence ID" value="PSL47009.1"/>
    <property type="molecule type" value="Genomic_DNA"/>
</dbReference>
<proteinExistence type="predicted"/>
<dbReference type="InterPro" id="IPR005467">
    <property type="entry name" value="His_kinase_dom"/>
</dbReference>
<dbReference type="EC" id="2.7.13.3" evidence="3"/>
<evidence type="ECO:0000313" key="17">
    <source>
        <dbReference type="Proteomes" id="UP000242310"/>
    </source>
</evidence>
<dbReference type="GO" id="GO:0000155">
    <property type="term" value="F:phosphorelay sensor kinase activity"/>
    <property type="evidence" value="ECO:0007669"/>
    <property type="project" value="InterPro"/>
</dbReference>
<evidence type="ECO:0000256" key="2">
    <source>
        <dbReference type="ARBA" id="ARBA00004651"/>
    </source>
</evidence>
<dbReference type="Gene3D" id="3.30.450.20">
    <property type="entry name" value="PAS domain"/>
    <property type="match status" value="2"/>
</dbReference>
<feature type="transmembrane region" description="Helical" evidence="14">
    <location>
        <begin position="177"/>
        <end position="197"/>
    </location>
</feature>
<evidence type="ECO:0000256" key="11">
    <source>
        <dbReference type="ARBA" id="ARBA00022989"/>
    </source>
</evidence>
<protein>
    <recommendedName>
        <fullName evidence="3">histidine kinase</fullName>
        <ecNumber evidence="3">2.7.13.3</ecNumber>
    </recommendedName>
</protein>
<dbReference type="GO" id="GO:0005524">
    <property type="term" value="F:ATP binding"/>
    <property type="evidence" value="ECO:0007669"/>
    <property type="project" value="UniProtKB-KW"/>
</dbReference>
<dbReference type="Pfam" id="PF02518">
    <property type="entry name" value="HATPase_c"/>
    <property type="match status" value="1"/>
</dbReference>
<dbReference type="Gene3D" id="3.30.565.10">
    <property type="entry name" value="Histidine kinase-like ATPase, C-terminal domain"/>
    <property type="match status" value="1"/>
</dbReference>
<keyword evidence="4" id="KW-1003">Cell membrane</keyword>
<evidence type="ECO:0000313" key="16">
    <source>
        <dbReference type="EMBL" id="PSL47009.1"/>
    </source>
</evidence>
<dbReference type="SUPFAM" id="SSF55874">
    <property type="entry name" value="ATPase domain of HSP90 chaperone/DNA topoisomerase II/histidine kinase"/>
    <property type="match status" value="1"/>
</dbReference>
<evidence type="ECO:0000256" key="13">
    <source>
        <dbReference type="ARBA" id="ARBA00023136"/>
    </source>
</evidence>
<keyword evidence="13 14" id="KW-0472">Membrane</keyword>
<dbReference type="SUPFAM" id="SSF103190">
    <property type="entry name" value="Sensory domain-like"/>
    <property type="match status" value="1"/>
</dbReference>
<dbReference type="GO" id="GO:0005886">
    <property type="term" value="C:plasma membrane"/>
    <property type="evidence" value="ECO:0007669"/>
    <property type="project" value="UniProtKB-SubCell"/>
</dbReference>
<evidence type="ECO:0000256" key="1">
    <source>
        <dbReference type="ARBA" id="ARBA00000085"/>
    </source>
</evidence>